<organism evidence="2 3">
    <name type="scientific">Mycena chlorophos</name>
    <name type="common">Agaric fungus</name>
    <name type="synonym">Agaricus chlorophos</name>
    <dbReference type="NCBI Taxonomy" id="658473"/>
    <lineage>
        <taxon>Eukaryota</taxon>
        <taxon>Fungi</taxon>
        <taxon>Dikarya</taxon>
        <taxon>Basidiomycota</taxon>
        <taxon>Agaricomycotina</taxon>
        <taxon>Agaricomycetes</taxon>
        <taxon>Agaricomycetidae</taxon>
        <taxon>Agaricales</taxon>
        <taxon>Marasmiineae</taxon>
        <taxon>Mycenaceae</taxon>
        <taxon>Mycena</taxon>
    </lineage>
</organism>
<dbReference type="SUPFAM" id="SSF56112">
    <property type="entry name" value="Protein kinase-like (PK-like)"/>
    <property type="match status" value="1"/>
</dbReference>
<proteinExistence type="predicted"/>
<feature type="domain" description="Protein kinase" evidence="1">
    <location>
        <begin position="68"/>
        <end position="326"/>
    </location>
</feature>
<evidence type="ECO:0000259" key="1">
    <source>
        <dbReference type="PROSITE" id="PS50011"/>
    </source>
</evidence>
<dbReference type="EMBL" id="DF844695">
    <property type="protein sequence ID" value="GAT48594.1"/>
    <property type="molecule type" value="Genomic_DNA"/>
</dbReference>
<dbReference type="Gene3D" id="1.10.510.10">
    <property type="entry name" value="Transferase(Phosphotransferase) domain 1"/>
    <property type="match status" value="1"/>
</dbReference>
<keyword evidence="3" id="KW-1185">Reference proteome</keyword>
<sequence length="359" mass="41368">MESTSPMHSTSFLAYVEERRRLKVERFSDEHWWVNHQPLFFSRGYLLRRRYHVDWVPSWDSSEDIQSDIWAEDGYHGHPPHVLDATRISDGAKVVFKRVLTSKPELGIHRYLNPPSLQAHPHNRTVPLLDIIPIPDDDDVVILVVPLLRIFDSPIFRHFREVVECLRQFLQGLVWMHANTIAHGDACHRNLMMDASRVVPDGTHFFKRRRQKDNILLPFRWRDRCSVAPVNYYFIDFGLSGYYPGGQESAVKTGTYGQDASVPEFAVKQVHNPFKVDVYQLGNAFIHALAPFPLQKDYLAPLLDSMTMDDPRQRPSAAEALRHFEILSAGVPVEKLEATMEYDPDTSSESDLEHEIVTG</sequence>
<dbReference type="InterPro" id="IPR011009">
    <property type="entry name" value="Kinase-like_dom_sf"/>
</dbReference>
<evidence type="ECO:0000313" key="2">
    <source>
        <dbReference type="EMBL" id="GAT48594.1"/>
    </source>
</evidence>
<dbReference type="InterPro" id="IPR000719">
    <property type="entry name" value="Prot_kinase_dom"/>
</dbReference>
<protein>
    <recommendedName>
        <fullName evidence="1">Protein kinase domain-containing protein</fullName>
    </recommendedName>
</protein>
<reference evidence="2" key="1">
    <citation type="submission" date="2014-09" db="EMBL/GenBank/DDBJ databases">
        <title>Genome sequence of the luminous mushroom Mycena chlorophos for searching fungal bioluminescence genes.</title>
        <authorList>
            <person name="Tanaka Y."/>
            <person name="Kasuga D."/>
            <person name="Oba Y."/>
            <person name="Hase S."/>
            <person name="Sato K."/>
            <person name="Oba Y."/>
            <person name="Sakakibara Y."/>
        </authorList>
    </citation>
    <scope>NUCLEOTIDE SEQUENCE</scope>
</reference>
<name>A0ABQ0LDM1_MYCCL</name>
<dbReference type="PROSITE" id="PS50011">
    <property type="entry name" value="PROTEIN_KINASE_DOM"/>
    <property type="match status" value="1"/>
</dbReference>
<evidence type="ECO:0000313" key="3">
    <source>
        <dbReference type="Proteomes" id="UP000815677"/>
    </source>
</evidence>
<accession>A0ABQ0LDM1</accession>
<gene>
    <name evidence="2" type="ORF">MCHLO_05976</name>
</gene>
<dbReference type="Proteomes" id="UP000815677">
    <property type="component" value="Unassembled WGS sequence"/>
</dbReference>